<dbReference type="SUPFAM" id="SSF57850">
    <property type="entry name" value="RING/U-box"/>
    <property type="match status" value="1"/>
</dbReference>
<dbReference type="CDD" id="cd16597">
    <property type="entry name" value="RING-HC_TRIM25_C-IV"/>
    <property type="match status" value="1"/>
</dbReference>
<dbReference type="InterPro" id="IPR001870">
    <property type="entry name" value="B30.2/SPRY"/>
</dbReference>
<dbReference type="SMART" id="SM00502">
    <property type="entry name" value="BBC"/>
    <property type="match status" value="1"/>
</dbReference>
<feature type="compositionally biased region" description="Polar residues" evidence="14">
    <location>
        <begin position="1092"/>
        <end position="1123"/>
    </location>
</feature>
<evidence type="ECO:0000256" key="4">
    <source>
        <dbReference type="ARBA" id="ARBA00022588"/>
    </source>
</evidence>
<evidence type="ECO:0000256" key="7">
    <source>
        <dbReference type="ARBA" id="ARBA00022833"/>
    </source>
</evidence>
<dbReference type="SMART" id="SM00589">
    <property type="entry name" value="PRY"/>
    <property type="match status" value="1"/>
</dbReference>
<evidence type="ECO:0000256" key="11">
    <source>
        <dbReference type="ARBA" id="ARBA00059380"/>
    </source>
</evidence>
<evidence type="ECO:0000259" key="17">
    <source>
        <dbReference type="PROSITE" id="PS50119"/>
    </source>
</evidence>
<evidence type="ECO:0000256" key="13">
    <source>
        <dbReference type="SAM" id="Coils"/>
    </source>
</evidence>
<dbReference type="GO" id="GO:0045087">
    <property type="term" value="P:innate immune response"/>
    <property type="evidence" value="ECO:0007669"/>
    <property type="project" value="UniProtKB-KW"/>
</dbReference>
<dbReference type="InterPro" id="IPR043136">
    <property type="entry name" value="B30.2/SPRY_sf"/>
</dbReference>
<gene>
    <name evidence="19" type="ORF">PECUL_23A014205</name>
</gene>
<evidence type="ECO:0000259" key="15">
    <source>
        <dbReference type="PROSITE" id="PS50053"/>
    </source>
</evidence>
<keyword evidence="20" id="KW-1185">Reference proteome</keyword>
<keyword evidence="5" id="KW-0479">Metal-binding</keyword>
<feature type="compositionally biased region" description="Acidic residues" evidence="14">
    <location>
        <begin position="528"/>
        <end position="538"/>
    </location>
</feature>
<dbReference type="CDD" id="cd19769">
    <property type="entry name" value="Bbox2_TRIM16-like"/>
    <property type="match status" value="1"/>
</dbReference>
<evidence type="ECO:0000256" key="9">
    <source>
        <dbReference type="ARBA" id="ARBA00023054"/>
    </source>
</evidence>
<feature type="region of interest" description="Disordered" evidence="14">
    <location>
        <begin position="520"/>
        <end position="541"/>
    </location>
</feature>
<evidence type="ECO:0000313" key="20">
    <source>
        <dbReference type="Proteomes" id="UP001295444"/>
    </source>
</evidence>
<dbReference type="InterPro" id="IPR000626">
    <property type="entry name" value="Ubiquitin-like_dom"/>
</dbReference>
<evidence type="ECO:0000256" key="10">
    <source>
        <dbReference type="ARBA" id="ARBA00023242"/>
    </source>
</evidence>
<dbReference type="PROSITE" id="PS50119">
    <property type="entry name" value="ZF_BBOX"/>
    <property type="match status" value="1"/>
</dbReference>
<dbReference type="PROSITE" id="PS50188">
    <property type="entry name" value="B302_SPRY"/>
    <property type="match status" value="1"/>
</dbReference>
<evidence type="ECO:0000256" key="6">
    <source>
        <dbReference type="ARBA" id="ARBA00022771"/>
    </source>
</evidence>
<dbReference type="GO" id="GO:0005730">
    <property type="term" value="C:nucleolus"/>
    <property type="evidence" value="ECO:0007669"/>
    <property type="project" value="UniProtKB-SubCell"/>
</dbReference>
<dbReference type="PROSITE" id="PS00518">
    <property type="entry name" value="ZF_RING_1"/>
    <property type="match status" value="1"/>
</dbReference>
<dbReference type="SMART" id="SM00184">
    <property type="entry name" value="RING"/>
    <property type="match status" value="1"/>
</dbReference>
<keyword evidence="3" id="KW-0963">Cytoplasm</keyword>
<dbReference type="Pfam" id="PF25600">
    <property type="entry name" value="TRIM_CC"/>
    <property type="match status" value="1"/>
</dbReference>
<dbReference type="InterPro" id="IPR013320">
    <property type="entry name" value="ConA-like_dom_sf"/>
</dbReference>
<comment type="function">
    <text evidence="11">Facilitates ubiquitin-independent proteasomal degradation of polycomb protein CBX4. Plays a role in inhibiting the activity of glucokinase GCK and both glucose-induced and basal insulin secretion.</text>
</comment>
<dbReference type="Pfam" id="PF13765">
    <property type="entry name" value="PRY"/>
    <property type="match status" value="1"/>
</dbReference>
<dbReference type="Pfam" id="PF00622">
    <property type="entry name" value="SPRY"/>
    <property type="match status" value="1"/>
</dbReference>
<dbReference type="SUPFAM" id="SSF54236">
    <property type="entry name" value="Ubiquitin-like"/>
    <property type="match status" value="1"/>
</dbReference>
<keyword evidence="9 13" id="KW-0175">Coiled coil</keyword>
<feature type="compositionally biased region" description="Polar residues" evidence="14">
    <location>
        <begin position="994"/>
        <end position="1011"/>
    </location>
</feature>
<dbReference type="Proteomes" id="UP001295444">
    <property type="component" value="Chromosome 05"/>
</dbReference>
<dbReference type="InterPro" id="IPR000315">
    <property type="entry name" value="Znf_B-box"/>
</dbReference>
<dbReference type="SMART" id="SM00336">
    <property type="entry name" value="BBOX"/>
    <property type="match status" value="1"/>
</dbReference>
<feature type="compositionally biased region" description="Low complexity" evidence="14">
    <location>
        <begin position="1176"/>
        <end position="1185"/>
    </location>
</feature>
<dbReference type="FunFam" id="3.10.20.90:FF:000180">
    <property type="entry name" value="midnolin isoform X1"/>
    <property type="match status" value="1"/>
</dbReference>
<feature type="domain" description="B box-type" evidence="17">
    <location>
        <begin position="359"/>
        <end position="400"/>
    </location>
</feature>
<evidence type="ECO:0000256" key="2">
    <source>
        <dbReference type="ARBA" id="ARBA00004604"/>
    </source>
</evidence>
<accession>A0AAD1W489</accession>
<name>A0AAD1W489_PELCU</name>
<evidence type="ECO:0000259" key="18">
    <source>
        <dbReference type="PROSITE" id="PS50188"/>
    </source>
</evidence>
<dbReference type="CDD" id="cd12891">
    <property type="entry name" value="SPRY_PRY_C-I_2"/>
    <property type="match status" value="1"/>
</dbReference>
<dbReference type="Pfam" id="PF00643">
    <property type="entry name" value="zf-B_box"/>
    <property type="match status" value="1"/>
</dbReference>
<evidence type="ECO:0000256" key="8">
    <source>
        <dbReference type="ARBA" id="ARBA00022859"/>
    </source>
</evidence>
<feature type="region of interest" description="Disordered" evidence="14">
    <location>
        <begin position="994"/>
        <end position="1019"/>
    </location>
</feature>
<dbReference type="GO" id="GO:0008270">
    <property type="term" value="F:zinc ion binding"/>
    <property type="evidence" value="ECO:0007669"/>
    <property type="project" value="UniProtKB-KW"/>
</dbReference>
<feature type="domain" description="Ubiquitin-like" evidence="15">
    <location>
        <begin position="783"/>
        <end position="857"/>
    </location>
</feature>
<dbReference type="SUPFAM" id="SSF57845">
    <property type="entry name" value="B-box zinc-binding domain"/>
    <property type="match status" value="1"/>
</dbReference>
<feature type="region of interest" description="Disordered" evidence="14">
    <location>
        <begin position="943"/>
        <end position="973"/>
    </location>
</feature>
<feature type="region of interest" description="Disordered" evidence="14">
    <location>
        <begin position="1092"/>
        <end position="1137"/>
    </location>
</feature>
<keyword evidence="7" id="KW-0862">Zinc</keyword>
<dbReference type="PANTHER" id="PTHR25465:SF41">
    <property type="entry name" value="E3 UBIQUITIN-PROTEIN LIGASE RNF135"/>
    <property type="match status" value="1"/>
</dbReference>
<keyword evidence="10" id="KW-0539">Nucleus</keyword>
<dbReference type="InterPro" id="IPR006574">
    <property type="entry name" value="PRY"/>
</dbReference>
<dbReference type="InterPro" id="IPR017907">
    <property type="entry name" value="Znf_RING_CS"/>
</dbReference>
<evidence type="ECO:0000256" key="3">
    <source>
        <dbReference type="ARBA" id="ARBA00022490"/>
    </source>
</evidence>
<dbReference type="Gene3D" id="3.30.40.10">
    <property type="entry name" value="Zinc/RING finger domain, C3HC4 (zinc finger)"/>
    <property type="match status" value="1"/>
</dbReference>
<dbReference type="PANTHER" id="PTHR25465">
    <property type="entry name" value="B-BOX DOMAIN CONTAINING"/>
    <property type="match status" value="1"/>
</dbReference>
<evidence type="ECO:0000259" key="16">
    <source>
        <dbReference type="PROSITE" id="PS50089"/>
    </source>
</evidence>
<feature type="domain" description="B30.2/SPRY" evidence="18">
    <location>
        <begin position="570"/>
        <end position="765"/>
    </location>
</feature>
<dbReference type="SUPFAM" id="SSF49899">
    <property type="entry name" value="Concanavalin A-like lectins/glucanases"/>
    <property type="match status" value="1"/>
</dbReference>
<evidence type="ECO:0000313" key="19">
    <source>
        <dbReference type="EMBL" id="CAH2293007.1"/>
    </source>
</evidence>
<reference evidence="19" key="1">
    <citation type="submission" date="2022-03" db="EMBL/GenBank/DDBJ databases">
        <authorList>
            <person name="Alioto T."/>
            <person name="Alioto T."/>
            <person name="Gomez Garrido J."/>
        </authorList>
    </citation>
    <scope>NUCLEOTIDE SEQUENCE</scope>
</reference>
<dbReference type="InterPro" id="IPR001841">
    <property type="entry name" value="Znf_RING"/>
</dbReference>
<dbReference type="Pfam" id="PF15227">
    <property type="entry name" value="zf-C3HC4_4"/>
    <property type="match status" value="1"/>
</dbReference>
<dbReference type="InterPro" id="IPR003877">
    <property type="entry name" value="SPRY_dom"/>
</dbReference>
<organism evidence="19 20">
    <name type="scientific">Pelobates cultripes</name>
    <name type="common">Western spadefoot toad</name>
    <dbReference type="NCBI Taxonomy" id="61616"/>
    <lineage>
        <taxon>Eukaryota</taxon>
        <taxon>Metazoa</taxon>
        <taxon>Chordata</taxon>
        <taxon>Craniata</taxon>
        <taxon>Vertebrata</taxon>
        <taxon>Euteleostomi</taxon>
        <taxon>Amphibia</taxon>
        <taxon>Batrachia</taxon>
        <taxon>Anura</taxon>
        <taxon>Pelobatoidea</taxon>
        <taxon>Pelobatidae</taxon>
        <taxon>Pelobates</taxon>
    </lineage>
</organism>
<dbReference type="SMART" id="SM00213">
    <property type="entry name" value="UBQ"/>
    <property type="match status" value="1"/>
</dbReference>
<dbReference type="AlphaFoldDB" id="A0AAD1W489"/>
<dbReference type="PRINTS" id="PR01407">
    <property type="entry name" value="BUTYPHLNCDUF"/>
</dbReference>
<dbReference type="PROSITE" id="PS50053">
    <property type="entry name" value="UBIQUITIN_2"/>
    <property type="match status" value="1"/>
</dbReference>
<dbReference type="InterPro" id="IPR058030">
    <property type="entry name" value="TRIM8/14/16/25/29/45/65_CC"/>
</dbReference>
<dbReference type="Gene3D" id="2.60.120.920">
    <property type="match status" value="1"/>
</dbReference>
<dbReference type="InterPro" id="IPR029071">
    <property type="entry name" value="Ubiquitin-like_domsf"/>
</dbReference>
<dbReference type="InterPro" id="IPR051051">
    <property type="entry name" value="E3_ubiq-ligase_TRIM/RNF"/>
</dbReference>
<sequence>MDEQLEEMVNKFLERGYRYKDLVRALEEAKSAGVTKLDKKAPRLVFPTTFHDASPAISKMIACDDTLPKVFKEPPLCYRRNKNLRDLLVHTDPVKSYEKRVEALGSVNAESRESGPNTVCVCELRQKHERALSAAAEGDLPSRCYRIAVTQCNVPGLRKAAGLQSTSAFSRPRSRHDVIQRQYGCSACEWDDGTLLCKIPGDGCYAPGDVEALGVLGPEILCVQVMASADLRDELTCSICMDFYTDPVTLPCGHSFCQVCITRSWDNQEEREYSCPECRHSFRVRPELKRNLRMCNMAESFRSTHPEQEEVGISCTYCIHSPVPAAKTCLYCEASLCEAHLRVHSHSAEHVLTEPTTSLGNRKCSVHKKVLEYYCSEDSFCICVSCRLDGEHRGHQVEKLNEACETKKEKLRHILQKLTSKRGEAEKRVQSLQELRIEVSDKAAEVAEEVTALIRGIREQLEALEKRVLREISREEEQASLRVSDLIRQLEIRKEDLSRKTGHIEELCKMTDPLTVLQGRESNSADYCDTEEGDEDRERDDNKVHAVGDLDVGLILVTLRSGLAGIVTGIKRQLHVPANILLGVTTASDMLLDVNTAANDVTVSGDMKTVSRSGIKQRRPETPERFQYNQVLSSRSFSSGRHYWEVEGSESGIWTVGMAYRSIDRKGGQSWIGFNNKSWGLWRWYNNQYYVTHDSKSIRLPSPPSSQRFWIFLDYDAGRLSFYELCDPIRHLHTFTATFTEPLACYIQDLLGYGAYRATASGYSRGKKRVIILFLRERSQPLINLNIQSTTGTRYELSVSPEETVDGLKRRISQRLKVPKERLTLLLRETRLNSGKLQDLGVSDGSKLTLLPSVEAGLMSQVSRPEQSVMQALESLTETQVNDFLSGRSPLTLALRVGDHMMFVQLQLAAQQAGGPHVQHRHLIARGTEPNAAQQYRTLHSNTTPALSRLTSCTQNTPPSSSTPASSTHCDAPHTASVTTSVFRSHGEGVAVSSCSEQVPCNRNNEATPSPATGRPRKPGAIIESFVNHAPGIFSGTFSGTLHPHCQDSTGRPRRDIGTILQILNDLLSATRHYQGMPPSLTTLRCHTQCASQVRTSRPTSPRNVDPQQTPHTASCQTQSRLSKPTGDRLRQTENRATRCKVERLQLLMHQKRLRRKARRDSRAPYQWLPTRKSSRTSSNSSASSGDANLEMDFEDSLWKPEVKAELNSEFMVA</sequence>
<comment type="subcellular location">
    <subcellularLocation>
        <location evidence="1">Cytoplasm</location>
        <location evidence="1">Cytosol</location>
    </subcellularLocation>
    <subcellularLocation>
        <location evidence="2">Nucleus</location>
        <location evidence="2">Nucleolus</location>
    </subcellularLocation>
</comment>
<evidence type="ECO:0000256" key="12">
    <source>
        <dbReference type="PROSITE-ProRule" id="PRU00024"/>
    </source>
</evidence>
<keyword evidence="8" id="KW-0391">Immunity</keyword>
<evidence type="ECO:0000256" key="1">
    <source>
        <dbReference type="ARBA" id="ARBA00004514"/>
    </source>
</evidence>
<dbReference type="PROSITE" id="PS50089">
    <property type="entry name" value="ZF_RING_2"/>
    <property type="match status" value="1"/>
</dbReference>
<dbReference type="Pfam" id="PF00240">
    <property type="entry name" value="ubiquitin"/>
    <property type="match status" value="1"/>
</dbReference>
<dbReference type="InterPro" id="IPR013083">
    <property type="entry name" value="Znf_RING/FYVE/PHD"/>
</dbReference>
<dbReference type="SMART" id="SM00449">
    <property type="entry name" value="SPRY"/>
    <property type="match status" value="1"/>
</dbReference>
<feature type="compositionally biased region" description="Basic and acidic residues" evidence="14">
    <location>
        <begin position="1126"/>
        <end position="1137"/>
    </location>
</feature>
<dbReference type="Gene3D" id="3.30.160.60">
    <property type="entry name" value="Classic Zinc Finger"/>
    <property type="match status" value="1"/>
</dbReference>
<dbReference type="EMBL" id="OW240916">
    <property type="protein sequence ID" value="CAH2293007.1"/>
    <property type="molecule type" value="Genomic_DNA"/>
</dbReference>
<keyword evidence="4" id="KW-0399">Innate immunity</keyword>
<dbReference type="Gene3D" id="4.10.830.40">
    <property type="match status" value="1"/>
</dbReference>
<dbReference type="Gene3D" id="3.10.20.90">
    <property type="entry name" value="Phosphatidylinositol 3-kinase Catalytic Subunit, Chain A, domain 1"/>
    <property type="match status" value="1"/>
</dbReference>
<protein>
    <submittedName>
        <fullName evidence="19">Tripartite motif-containing 7-like</fullName>
    </submittedName>
</protein>
<dbReference type="InterPro" id="IPR003649">
    <property type="entry name" value="Bbox_C"/>
</dbReference>
<dbReference type="GO" id="GO:0005829">
    <property type="term" value="C:cytosol"/>
    <property type="evidence" value="ECO:0007669"/>
    <property type="project" value="UniProtKB-SubCell"/>
</dbReference>
<feature type="region of interest" description="Disordered" evidence="14">
    <location>
        <begin position="1151"/>
        <end position="1189"/>
    </location>
</feature>
<feature type="compositionally biased region" description="Basic residues" evidence="14">
    <location>
        <begin position="1151"/>
        <end position="1160"/>
    </location>
</feature>
<proteinExistence type="predicted"/>
<dbReference type="InterPro" id="IPR003879">
    <property type="entry name" value="Butyrophylin_SPRY"/>
</dbReference>
<evidence type="ECO:0000256" key="5">
    <source>
        <dbReference type="ARBA" id="ARBA00022723"/>
    </source>
</evidence>
<keyword evidence="6 12" id="KW-0863">Zinc-finger</keyword>
<feature type="domain" description="RING-type" evidence="16">
    <location>
        <begin position="237"/>
        <end position="279"/>
    </location>
</feature>
<evidence type="ECO:0000256" key="14">
    <source>
        <dbReference type="SAM" id="MobiDB-lite"/>
    </source>
</evidence>
<feature type="compositionally biased region" description="Low complexity" evidence="14">
    <location>
        <begin position="951"/>
        <end position="968"/>
    </location>
</feature>
<feature type="coiled-coil region" evidence="13">
    <location>
        <begin position="397"/>
        <end position="489"/>
    </location>
</feature>